<proteinExistence type="predicted"/>
<dbReference type="Pfam" id="PF00400">
    <property type="entry name" value="WD40"/>
    <property type="match status" value="2"/>
</dbReference>
<dbReference type="PROSITE" id="PS00678">
    <property type="entry name" value="WD_REPEATS_1"/>
    <property type="match status" value="1"/>
</dbReference>
<dbReference type="AlphaFoldDB" id="A0A445IYN7"/>
<dbReference type="PANTHER" id="PTHR44675:SF1">
    <property type="entry name" value="P21-ACTIVATED PROTEIN KINASE-INTERACTING PROTEIN 1"/>
    <property type="match status" value="1"/>
</dbReference>
<comment type="caution">
    <text evidence="5">The sequence shown here is derived from an EMBL/GenBank/DDBJ whole genome shotgun (WGS) entry which is preliminary data.</text>
</comment>
<dbReference type="PRINTS" id="PR00320">
    <property type="entry name" value="GPROTEINBRPT"/>
</dbReference>
<gene>
    <name evidence="5" type="ORF">D0Y65_023577</name>
</gene>
<dbReference type="InterPro" id="IPR051959">
    <property type="entry name" value="PAK1-Kinase_Regulator"/>
</dbReference>
<dbReference type="InterPro" id="IPR019775">
    <property type="entry name" value="WD40_repeat_CS"/>
</dbReference>
<dbReference type="InterPro" id="IPR015943">
    <property type="entry name" value="WD40/YVTN_repeat-like_dom_sf"/>
</dbReference>
<evidence type="ECO:0000313" key="6">
    <source>
        <dbReference type="Proteomes" id="UP000289340"/>
    </source>
</evidence>
<protein>
    <submittedName>
        <fullName evidence="5">p21-activated protein kinase-interacting protein 1-like</fullName>
    </submittedName>
</protein>
<dbReference type="PROSITE" id="PS50082">
    <property type="entry name" value="WD_REPEATS_2"/>
    <property type="match status" value="2"/>
</dbReference>
<keyword evidence="6" id="KW-1185">Reference proteome</keyword>
<evidence type="ECO:0000256" key="3">
    <source>
        <dbReference type="ARBA" id="ARBA00022737"/>
    </source>
</evidence>
<accession>A0A445IYN7</accession>
<dbReference type="PANTHER" id="PTHR44675">
    <property type="entry name" value="PAK1 INTERACTING PROTEIN 1"/>
    <property type="match status" value="1"/>
</dbReference>
<name>A0A445IYN7_GLYSO</name>
<sequence>MSLVAGSYEKFIWGFTLRSQSQTLTPLFSYPSHLSSIKSVAISGPVVASGGEDDTIQLYDLAAAASLGSLHTHSATVTALSFYAPPHLPFPRNLVSADAAGNVSIFDADGFVHLTTISVHRNAAINDLALHPSGQRALTVARDDCLAVVNLVRGRRNCCLRLGKEASLVKFDATGDQFFMVVKEKVSVHQTEDARILFEFECPKPVLCATPAKNGLLYTGGEDRNITAWDIKTGKVAYCLEEAHTARVKGIVALTDSDGATGDDNPYLVASASSDGIIRVWDVRMAAREKPLTEHNTRSRLTCLAGSSLKWAGGHLQLWGRMVLLVSCQTTPGWKELTKGGQTTMCLVWKEYIKGDTYLRDLHGAASKPPLPMASLLCNAHVAWKPPPRVASCLQVETASMTGESAPGFGNRQSNWRVGLLDSQAGGSFSNQFAIRIGDSAAAAPPFCTIAAPPARLVPSPQPRNSPVKLAVPYAWSYRHCKQRFLQNDQTRQ</sequence>
<evidence type="ECO:0000256" key="2">
    <source>
        <dbReference type="ARBA" id="ARBA00022574"/>
    </source>
</evidence>
<dbReference type="SMART" id="SM00320">
    <property type="entry name" value="WD40"/>
    <property type="match status" value="5"/>
</dbReference>
<feature type="repeat" description="WD" evidence="4">
    <location>
        <begin position="268"/>
        <end position="284"/>
    </location>
</feature>
<keyword evidence="2 4" id="KW-0853">WD repeat</keyword>
<dbReference type="Proteomes" id="UP000289340">
    <property type="component" value="Chromosome 9"/>
</dbReference>
<reference evidence="5 6" key="1">
    <citation type="submission" date="2018-09" db="EMBL/GenBank/DDBJ databases">
        <title>A high-quality reference genome of wild soybean provides a powerful tool to mine soybean genomes.</title>
        <authorList>
            <person name="Xie M."/>
            <person name="Chung C.Y.L."/>
            <person name="Li M.-W."/>
            <person name="Wong F.-L."/>
            <person name="Chan T.-F."/>
            <person name="Lam H.-M."/>
        </authorList>
    </citation>
    <scope>NUCLEOTIDE SEQUENCE [LARGE SCALE GENOMIC DNA]</scope>
    <source>
        <strain evidence="6">cv. W05</strain>
        <tissue evidence="5">Hypocotyl of etiolated seedlings</tissue>
    </source>
</reference>
<evidence type="ECO:0000256" key="4">
    <source>
        <dbReference type="PROSITE-ProRule" id="PRU00221"/>
    </source>
</evidence>
<dbReference type="Gene3D" id="2.130.10.10">
    <property type="entry name" value="YVTN repeat-like/Quinoprotein amine dehydrogenase"/>
    <property type="match status" value="2"/>
</dbReference>
<organism evidence="5 6">
    <name type="scientific">Glycine soja</name>
    <name type="common">Wild soybean</name>
    <dbReference type="NCBI Taxonomy" id="3848"/>
    <lineage>
        <taxon>Eukaryota</taxon>
        <taxon>Viridiplantae</taxon>
        <taxon>Streptophyta</taxon>
        <taxon>Embryophyta</taxon>
        <taxon>Tracheophyta</taxon>
        <taxon>Spermatophyta</taxon>
        <taxon>Magnoliopsida</taxon>
        <taxon>eudicotyledons</taxon>
        <taxon>Gunneridae</taxon>
        <taxon>Pentapetalae</taxon>
        <taxon>rosids</taxon>
        <taxon>fabids</taxon>
        <taxon>Fabales</taxon>
        <taxon>Fabaceae</taxon>
        <taxon>Papilionoideae</taxon>
        <taxon>50 kb inversion clade</taxon>
        <taxon>NPAAA clade</taxon>
        <taxon>indigoferoid/millettioid clade</taxon>
        <taxon>Phaseoleae</taxon>
        <taxon>Glycine</taxon>
        <taxon>Glycine subgen. Soja</taxon>
    </lineage>
</organism>
<keyword evidence="1" id="KW-0690">Ribosome biogenesis</keyword>
<evidence type="ECO:0000313" key="5">
    <source>
        <dbReference type="EMBL" id="RZB91225.1"/>
    </source>
</evidence>
<dbReference type="EMBL" id="QZWG01000009">
    <property type="protein sequence ID" value="RZB91225.1"/>
    <property type="molecule type" value="Genomic_DNA"/>
</dbReference>
<dbReference type="GO" id="GO:0016301">
    <property type="term" value="F:kinase activity"/>
    <property type="evidence" value="ECO:0007669"/>
    <property type="project" value="UniProtKB-KW"/>
</dbReference>
<keyword evidence="3" id="KW-0677">Repeat</keyword>
<evidence type="ECO:0000256" key="1">
    <source>
        <dbReference type="ARBA" id="ARBA00022517"/>
    </source>
</evidence>
<dbReference type="GO" id="GO:0042254">
    <property type="term" value="P:ribosome biogenesis"/>
    <property type="evidence" value="ECO:0007669"/>
    <property type="project" value="UniProtKB-KW"/>
</dbReference>
<dbReference type="SUPFAM" id="SSF50998">
    <property type="entry name" value="Quinoprotein alcohol dehydrogenase-like"/>
    <property type="match status" value="1"/>
</dbReference>
<keyword evidence="5" id="KW-0808">Transferase</keyword>
<dbReference type="InterPro" id="IPR020472">
    <property type="entry name" value="WD40_PAC1"/>
</dbReference>
<dbReference type="InterPro" id="IPR001680">
    <property type="entry name" value="WD40_rpt"/>
</dbReference>
<dbReference type="InterPro" id="IPR011047">
    <property type="entry name" value="Quinoprotein_ADH-like_sf"/>
</dbReference>
<feature type="repeat" description="WD" evidence="4">
    <location>
        <begin position="30"/>
        <end position="69"/>
    </location>
</feature>
<keyword evidence="5" id="KW-0418">Kinase</keyword>